<keyword evidence="2" id="KW-1185">Reference proteome</keyword>
<dbReference type="Proteomes" id="UP000798662">
    <property type="component" value="Chromosome 3"/>
</dbReference>
<sequence length="425" mass="42429">MAARLALPVTAAAVVAAAVAAATAAATVAGAMAPAATAVVAATAAAVPTEAPTAGCTAALAACLDGLVPGGTCATPLPVPPASAPPPLRSPQGYNLTPLRPGVYSYYDGAYFSLLLRDGPALALVDFPDSAGSNVPDGSGTRLTGAITEVLGGDVPAHVAFVYSHPHFDHIGAASRVAAWLNTTYPHTPVTIYGTAEVTDLVVQSASRRAVAPTLVVAAPRTVLAVGALEVQLLMAGGHSASDLAVYIPPSCGGGGRGNGTYSGDDDSDGRAPGILHHVDVVFPGWSPFANLAITTDVAEFVTVHDTLLALDWSIFSGGHLTKLGTRGDVAVSKAFVTDLLAAGAAGVTGVGPDAFGAAGLGQVANASSPVAGNLWYAFLGVVRPLQVDVCVRQMLERWGCALGGLDLTVRSACFTTATHAVLAG</sequence>
<comment type="caution">
    <text evidence="1">The sequence shown here is derived from an EMBL/GenBank/DDBJ whole genome shotgun (WGS) entry which is preliminary data.</text>
</comment>
<organism evidence="1 2">
    <name type="scientific">Pyropia yezoensis</name>
    <name type="common">Susabi-nori</name>
    <name type="synonym">Porphyra yezoensis</name>
    <dbReference type="NCBI Taxonomy" id="2788"/>
    <lineage>
        <taxon>Eukaryota</taxon>
        <taxon>Rhodophyta</taxon>
        <taxon>Bangiophyceae</taxon>
        <taxon>Bangiales</taxon>
        <taxon>Bangiaceae</taxon>
        <taxon>Pyropia</taxon>
    </lineage>
</organism>
<dbReference type="EMBL" id="CM020620">
    <property type="protein sequence ID" value="KAK1869206.1"/>
    <property type="molecule type" value="Genomic_DNA"/>
</dbReference>
<accession>A0ACC3CG31</accession>
<protein>
    <submittedName>
        <fullName evidence="1">Uncharacterized protein</fullName>
    </submittedName>
</protein>
<evidence type="ECO:0000313" key="1">
    <source>
        <dbReference type="EMBL" id="KAK1869206.1"/>
    </source>
</evidence>
<proteinExistence type="predicted"/>
<gene>
    <name evidence="1" type="ORF">I4F81_011687</name>
</gene>
<name>A0ACC3CG31_PYRYE</name>
<evidence type="ECO:0000313" key="2">
    <source>
        <dbReference type="Proteomes" id="UP000798662"/>
    </source>
</evidence>
<reference evidence="1" key="1">
    <citation type="submission" date="2019-11" db="EMBL/GenBank/DDBJ databases">
        <title>Nori genome reveals adaptations in red seaweeds to the harsh intertidal environment.</title>
        <authorList>
            <person name="Wang D."/>
            <person name="Mao Y."/>
        </authorList>
    </citation>
    <scope>NUCLEOTIDE SEQUENCE</scope>
    <source>
        <tissue evidence="1">Gametophyte</tissue>
    </source>
</reference>